<dbReference type="PANTHER" id="PTHR46060">
    <property type="entry name" value="MARINER MOS1 TRANSPOSASE-LIKE PROTEIN"/>
    <property type="match status" value="1"/>
</dbReference>
<keyword evidence="2" id="KW-1185">Reference proteome</keyword>
<name>A0A4Y2RWU9_ARAVE</name>
<accession>A0A4Y2RWU9</accession>
<dbReference type="OrthoDB" id="10042427at2759"/>
<evidence type="ECO:0000313" key="2">
    <source>
        <dbReference type="Proteomes" id="UP000499080"/>
    </source>
</evidence>
<dbReference type="PANTHER" id="PTHR46060:SF3">
    <property type="entry name" value="PROTEIN GVQW3"/>
    <property type="match status" value="1"/>
</dbReference>
<proteinExistence type="predicted"/>
<evidence type="ECO:0000313" key="1">
    <source>
        <dbReference type="EMBL" id="GBN80173.1"/>
    </source>
</evidence>
<dbReference type="GO" id="GO:0003676">
    <property type="term" value="F:nucleic acid binding"/>
    <property type="evidence" value="ECO:0007669"/>
    <property type="project" value="InterPro"/>
</dbReference>
<dbReference type="AlphaFoldDB" id="A0A4Y2RWU9"/>
<dbReference type="InterPro" id="IPR052709">
    <property type="entry name" value="Transposase-MT_Hybrid"/>
</dbReference>
<dbReference type="Gene3D" id="3.30.420.10">
    <property type="entry name" value="Ribonuclease H-like superfamily/Ribonuclease H"/>
    <property type="match status" value="1"/>
</dbReference>
<dbReference type="InterPro" id="IPR036397">
    <property type="entry name" value="RNaseH_sf"/>
</dbReference>
<reference evidence="1 2" key="1">
    <citation type="journal article" date="2019" name="Sci. Rep.">
        <title>Orb-weaving spider Araneus ventricosus genome elucidates the spidroin gene catalogue.</title>
        <authorList>
            <person name="Kono N."/>
            <person name="Nakamura H."/>
            <person name="Ohtoshi R."/>
            <person name="Moran D.A.P."/>
            <person name="Shinohara A."/>
            <person name="Yoshida Y."/>
            <person name="Fujiwara M."/>
            <person name="Mori M."/>
            <person name="Tomita M."/>
            <person name="Arakawa K."/>
        </authorList>
    </citation>
    <scope>NUCLEOTIDE SEQUENCE [LARGE SCALE GENOMIC DNA]</scope>
</reference>
<sequence>MTGKIDAPAKWELRSVIQFLQVEGRVVHIHDNAHPHSVVVMQKLLEKFETEVCDHTAYIPDLATSDFHIFPELKIWLGGQSLQKIEEIQSKLKTHLTTQVATFFEGEDQKLVHRYIK</sequence>
<gene>
    <name evidence="1" type="ORF">AVEN_272860_1</name>
</gene>
<comment type="caution">
    <text evidence="1">The sequence shown here is derived from an EMBL/GenBank/DDBJ whole genome shotgun (WGS) entry which is preliminary data.</text>
</comment>
<organism evidence="1 2">
    <name type="scientific">Araneus ventricosus</name>
    <name type="common">Orbweaver spider</name>
    <name type="synonym">Epeira ventricosa</name>
    <dbReference type="NCBI Taxonomy" id="182803"/>
    <lineage>
        <taxon>Eukaryota</taxon>
        <taxon>Metazoa</taxon>
        <taxon>Ecdysozoa</taxon>
        <taxon>Arthropoda</taxon>
        <taxon>Chelicerata</taxon>
        <taxon>Arachnida</taxon>
        <taxon>Araneae</taxon>
        <taxon>Araneomorphae</taxon>
        <taxon>Entelegynae</taxon>
        <taxon>Araneoidea</taxon>
        <taxon>Araneidae</taxon>
        <taxon>Araneus</taxon>
    </lineage>
</organism>
<dbReference type="Proteomes" id="UP000499080">
    <property type="component" value="Unassembled WGS sequence"/>
</dbReference>
<protein>
    <recommendedName>
        <fullName evidence="3">Histone-lysine N-methyltransferase SETMAR</fullName>
    </recommendedName>
</protein>
<evidence type="ECO:0008006" key="3">
    <source>
        <dbReference type="Google" id="ProtNLM"/>
    </source>
</evidence>
<dbReference type="EMBL" id="BGPR01018800">
    <property type="protein sequence ID" value="GBN80173.1"/>
    <property type="molecule type" value="Genomic_DNA"/>
</dbReference>